<comment type="caution">
    <text evidence="1">The sequence shown here is derived from an EMBL/GenBank/DDBJ whole genome shotgun (WGS) entry which is preliminary data.</text>
</comment>
<gene>
    <name evidence="1" type="ORF">CWI39_1314p0010</name>
</gene>
<protein>
    <submittedName>
        <fullName evidence="1">Uncharacterized protein</fullName>
    </submittedName>
</protein>
<accession>A0A4V2JUW9</accession>
<evidence type="ECO:0000313" key="2">
    <source>
        <dbReference type="Proteomes" id="UP000293045"/>
    </source>
</evidence>
<sequence>MLVLLYILFVQNSNIIRRLPIKSYIARREFAFSNYRSNNDSFDPEIQKNNDIENKQKMKQLLIKCVDSNPSYKNIFENLDKKDYKSYFSFLKSYITDNMKTNLQIKKDEIFPLEMKASMQFLADPANYNPESALNPESDDSSYELHNIGIKFNIVFNILYSIFLFREMNIINAINQYFSSNSQYLTSNKMKISIFSYYQFFSLVASRFNKIHFENLSIWKYYLKKNNSENLFLIIIILSKYVTHELYCNSNFVILSSLLEEIEEEKNILQDILYENGCSNILEIFRLDLCPLNIFIDDEIQIKSFLSAYLKESYRNVASDGNIWIQNNLKKEYHGIYFHVKNFFKEKMMKSLQTKNSEDTIQILLHYADMMFLLNSNSCLSIKDYFKILSFIFFNHLNIKEENLLDSDGSLNVEEFLKLNYNCKTYFDICGNTFFEIEMLDNLLDVMTLIVVALSNEKLDVKSVKKQISLSFLVGFMDIVPTKIHKSMYDIFHTNAWYFDPIGMATIRILYFNDYKILDNISNLKNAGLEKQIYHTLLLFKKKDGPFTINTENIVILNDTRKNLEMLTSIEYKNLLFFINLFMSKN</sequence>
<dbReference type="EMBL" id="PIXR01001314">
    <property type="protein sequence ID" value="TBU01752.1"/>
    <property type="molecule type" value="Genomic_DNA"/>
</dbReference>
<dbReference type="VEuPathDB" id="MicrosporidiaDB:CWI36_1973p0010"/>
<evidence type="ECO:0000313" key="1">
    <source>
        <dbReference type="EMBL" id="TBU01752.1"/>
    </source>
</evidence>
<name>A0A4V2JUW9_9MICR</name>
<reference evidence="1 2" key="1">
    <citation type="submission" date="2017-12" db="EMBL/GenBank/DDBJ databases">
        <authorList>
            <person name="Pombert J.-F."/>
            <person name="Haag K.L."/>
            <person name="Ebert D."/>
        </authorList>
    </citation>
    <scope>NUCLEOTIDE SEQUENCE [LARGE SCALE GENOMIC DNA]</scope>
    <source>
        <strain evidence="1">IL-BN-2</strain>
    </source>
</reference>
<dbReference type="AlphaFoldDB" id="A0A4V2JUW9"/>
<dbReference type="VEuPathDB" id="MicrosporidiaDB:CWI39_1314p0010"/>
<organism evidence="1 2">
    <name type="scientific">Hamiltosporidium magnivora</name>
    <dbReference type="NCBI Taxonomy" id="148818"/>
    <lineage>
        <taxon>Eukaryota</taxon>
        <taxon>Fungi</taxon>
        <taxon>Fungi incertae sedis</taxon>
        <taxon>Microsporidia</taxon>
        <taxon>Dubosqiidae</taxon>
        <taxon>Hamiltosporidium</taxon>
    </lineage>
</organism>
<proteinExistence type="predicted"/>
<dbReference type="Proteomes" id="UP000293045">
    <property type="component" value="Unassembled WGS sequence"/>
</dbReference>